<proteinExistence type="predicted"/>
<dbReference type="Proteomes" id="UP000216897">
    <property type="component" value="Unassembled WGS sequence"/>
</dbReference>
<reference evidence="2 3" key="1">
    <citation type="submission" date="2017-08" db="EMBL/GenBank/DDBJ databases">
        <title>Genomic and metabolic characterisation of spoilage-associated Pseudomonas species.</title>
        <authorList>
            <person name="Stanborough T."/>
            <person name="Fegan N."/>
            <person name="Powell S.M."/>
            <person name="Singh T."/>
            <person name="Tamplin M.L."/>
            <person name="Chandry P.S."/>
        </authorList>
    </citation>
    <scope>NUCLEOTIDE SEQUENCE [LARGE SCALE GENOMIC DNA]</scope>
    <source>
        <strain evidence="2 3">L1814</strain>
    </source>
</reference>
<feature type="domain" description="HTH cro/C1-type" evidence="1">
    <location>
        <begin position="12"/>
        <end position="51"/>
    </location>
</feature>
<dbReference type="Gene3D" id="1.10.260.40">
    <property type="entry name" value="lambda repressor-like DNA-binding domains"/>
    <property type="match status" value="1"/>
</dbReference>
<dbReference type="SUPFAM" id="SSF47413">
    <property type="entry name" value="lambda repressor-like DNA-binding domains"/>
    <property type="match status" value="1"/>
</dbReference>
<name>A0ABX4GJ04_9PSED</name>
<dbReference type="Pfam" id="PF01381">
    <property type="entry name" value="HTH_3"/>
    <property type="match status" value="1"/>
</dbReference>
<gene>
    <name evidence="2" type="ORF">CJF38_16510</name>
</gene>
<comment type="caution">
    <text evidence="2">The sequence shown here is derived from an EMBL/GenBank/DDBJ whole genome shotgun (WGS) entry which is preliminary data.</text>
</comment>
<organism evidence="2 3">
    <name type="scientific">Pseudomonas lundensis</name>
    <dbReference type="NCBI Taxonomy" id="86185"/>
    <lineage>
        <taxon>Bacteria</taxon>
        <taxon>Pseudomonadati</taxon>
        <taxon>Pseudomonadota</taxon>
        <taxon>Gammaproteobacteria</taxon>
        <taxon>Pseudomonadales</taxon>
        <taxon>Pseudomonadaceae</taxon>
        <taxon>Pseudomonas</taxon>
    </lineage>
</organism>
<dbReference type="InterPro" id="IPR001387">
    <property type="entry name" value="Cro/C1-type_HTH"/>
</dbReference>
<keyword evidence="3" id="KW-1185">Reference proteome</keyword>
<accession>A0ABX4GJ04</accession>
<evidence type="ECO:0000313" key="3">
    <source>
        <dbReference type="Proteomes" id="UP000216897"/>
    </source>
</evidence>
<dbReference type="EMBL" id="NQKG01000017">
    <property type="protein sequence ID" value="OZY54108.1"/>
    <property type="molecule type" value="Genomic_DNA"/>
</dbReference>
<protein>
    <recommendedName>
        <fullName evidence="1">HTH cro/C1-type domain-containing protein</fullName>
    </recommendedName>
</protein>
<sequence>MTVKSMLASLFQLGLSQAEIAEICDSTQPTISRAANGAMVRYELGKAIEEIYLKETKAREAKQG</sequence>
<evidence type="ECO:0000313" key="2">
    <source>
        <dbReference type="EMBL" id="OZY54108.1"/>
    </source>
</evidence>
<dbReference type="InterPro" id="IPR010982">
    <property type="entry name" value="Lambda_DNA-bd_dom_sf"/>
</dbReference>
<evidence type="ECO:0000259" key="1">
    <source>
        <dbReference type="Pfam" id="PF01381"/>
    </source>
</evidence>